<accession>A0A1M6W9A9</accession>
<protein>
    <submittedName>
        <fullName evidence="2">Uncharacterized protein</fullName>
    </submittedName>
</protein>
<organism evidence="2 3">
    <name type="scientific">Bradyrhizobium lablabi</name>
    <dbReference type="NCBI Taxonomy" id="722472"/>
    <lineage>
        <taxon>Bacteria</taxon>
        <taxon>Pseudomonadati</taxon>
        <taxon>Pseudomonadota</taxon>
        <taxon>Alphaproteobacteria</taxon>
        <taxon>Hyphomicrobiales</taxon>
        <taxon>Nitrobacteraceae</taxon>
        <taxon>Bradyrhizobium</taxon>
    </lineage>
</organism>
<feature type="transmembrane region" description="Helical" evidence="1">
    <location>
        <begin position="39"/>
        <end position="60"/>
    </location>
</feature>
<name>A0A1M6W9A9_9BRAD</name>
<sequence length="77" mass="8117">MMSTQKLAVAITSLAGGAVGLLAPIGVVKWLLQTEPEDAGILTLFFLPVWCLLVVAGLLIGRRLGLSMSGGKRVLQR</sequence>
<keyword evidence="1" id="KW-1133">Transmembrane helix</keyword>
<dbReference type="OrthoDB" id="8251974at2"/>
<dbReference type="AlphaFoldDB" id="A0A1M6W9A9"/>
<reference evidence="2 3" key="1">
    <citation type="submission" date="2016-10" db="EMBL/GenBank/DDBJ databases">
        <authorList>
            <person name="de Groot N.N."/>
        </authorList>
    </citation>
    <scope>NUCLEOTIDE SEQUENCE [LARGE SCALE GENOMIC DNA]</scope>
    <source>
        <strain evidence="2 3">GAS522</strain>
    </source>
</reference>
<evidence type="ECO:0000313" key="2">
    <source>
        <dbReference type="EMBL" id="SEC78742.1"/>
    </source>
</evidence>
<keyword evidence="1" id="KW-0472">Membrane</keyword>
<dbReference type="Proteomes" id="UP000183208">
    <property type="component" value="Unassembled WGS sequence"/>
</dbReference>
<dbReference type="RefSeq" id="WP_074818906.1">
    <property type="nucleotide sequence ID" value="NZ_FNTI01000001.1"/>
</dbReference>
<gene>
    <name evidence="2" type="ORF">SAMN05444171_2261</name>
</gene>
<dbReference type="EMBL" id="FNTI01000001">
    <property type="protein sequence ID" value="SEC78742.1"/>
    <property type="molecule type" value="Genomic_DNA"/>
</dbReference>
<keyword evidence="1" id="KW-0812">Transmembrane</keyword>
<evidence type="ECO:0000256" key="1">
    <source>
        <dbReference type="SAM" id="Phobius"/>
    </source>
</evidence>
<evidence type="ECO:0000313" key="3">
    <source>
        <dbReference type="Proteomes" id="UP000183208"/>
    </source>
</evidence>
<feature type="transmembrane region" description="Helical" evidence="1">
    <location>
        <begin position="7"/>
        <end position="27"/>
    </location>
</feature>
<proteinExistence type="predicted"/>